<protein>
    <submittedName>
        <fullName evidence="3">Uncharacterized protein</fullName>
    </submittedName>
</protein>
<feature type="compositionally biased region" description="Low complexity" evidence="1">
    <location>
        <begin position="94"/>
        <end position="109"/>
    </location>
</feature>
<gene>
    <name evidence="3" type="ORF">BSZ19_02550</name>
</gene>
<organism evidence="3 4">
    <name type="scientific">Bradyrhizobium japonicum</name>
    <dbReference type="NCBI Taxonomy" id="375"/>
    <lineage>
        <taxon>Bacteria</taxon>
        <taxon>Pseudomonadati</taxon>
        <taxon>Pseudomonadota</taxon>
        <taxon>Alphaproteobacteria</taxon>
        <taxon>Hyphomicrobiales</taxon>
        <taxon>Nitrobacteraceae</taxon>
        <taxon>Bradyrhizobium</taxon>
    </lineage>
</organism>
<sequence length="109" mass="11665">MVALAALELTAGLLVPSSERLNRARSFARNHVDSPRFCPLATESMMATVENEKRSPDDARRSRSPLAWMIGVAFLVVLLGVLFLYNGGDSKTAPGPNTPNVVNNPGGSK</sequence>
<evidence type="ECO:0000313" key="4">
    <source>
        <dbReference type="Proteomes" id="UP000193335"/>
    </source>
</evidence>
<accession>A0A1Y2JXD8</accession>
<evidence type="ECO:0000256" key="2">
    <source>
        <dbReference type="SAM" id="Phobius"/>
    </source>
</evidence>
<dbReference type="Proteomes" id="UP000193335">
    <property type="component" value="Unassembled WGS sequence"/>
</dbReference>
<keyword evidence="2" id="KW-1133">Transmembrane helix</keyword>
<dbReference type="EMBL" id="NAFL01000173">
    <property type="protein sequence ID" value="OSJ36795.1"/>
    <property type="molecule type" value="Genomic_DNA"/>
</dbReference>
<feature type="region of interest" description="Disordered" evidence="1">
    <location>
        <begin position="87"/>
        <end position="109"/>
    </location>
</feature>
<reference evidence="3 4" key="1">
    <citation type="submission" date="2017-03" db="EMBL/GenBank/DDBJ databases">
        <title>Whole genome sequences of fourteen strains of Bradyrhizobium canariense and one strain of Bradyrhizobium japonicum isolated from Lupinus (Papilionoideae: Genisteae) species in Algeria.</title>
        <authorList>
            <person name="Crovadore J."/>
            <person name="Chekireb D."/>
            <person name="Brachmann A."/>
            <person name="Chablais R."/>
            <person name="Cochard B."/>
            <person name="Lefort F."/>
        </authorList>
    </citation>
    <scope>NUCLEOTIDE SEQUENCE [LARGE SCALE GENOMIC DNA]</scope>
    <source>
        <strain evidence="3 4">UBMA197</strain>
    </source>
</reference>
<proteinExistence type="predicted"/>
<evidence type="ECO:0000256" key="1">
    <source>
        <dbReference type="SAM" id="MobiDB-lite"/>
    </source>
</evidence>
<keyword evidence="2" id="KW-0472">Membrane</keyword>
<keyword evidence="2" id="KW-0812">Transmembrane</keyword>
<name>A0A1Y2JXD8_BRAJP</name>
<evidence type="ECO:0000313" key="3">
    <source>
        <dbReference type="EMBL" id="OSJ36795.1"/>
    </source>
</evidence>
<dbReference type="AlphaFoldDB" id="A0A1Y2JXD8"/>
<comment type="caution">
    <text evidence="3">The sequence shown here is derived from an EMBL/GenBank/DDBJ whole genome shotgun (WGS) entry which is preliminary data.</text>
</comment>
<feature type="transmembrane region" description="Helical" evidence="2">
    <location>
        <begin position="66"/>
        <end position="85"/>
    </location>
</feature>